<dbReference type="Pfam" id="PF01852">
    <property type="entry name" value="START"/>
    <property type="match status" value="1"/>
</dbReference>
<evidence type="ECO:0000256" key="2">
    <source>
        <dbReference type="SAM" id="Phobius"/>
    </source>
</evidence>
<comment type="caution">
    <text evidence="4">The sequence shown here is derived from an EMBL/GenBank/DDBJ whole genome shotgun (WGS) entry which is preliminary data.</text>
</comment>
<dbReference type="Gene3D" id="3.30.530.20">
    <property type="match status" value="1"/>
</dbReference>
<keyword evidence="2" id="KW-1133">Transmembrane helix</keyword>
<evidence type="ECO:0000256" key="1">
    <source>
        <dbReference type="SAM" id="Coils"/>
    </source>
</evidence>
<keyword evidence="1" id="KW-0175">Coiled coil</keyword>
<dbReference type="SUPFAM" id="SSF55961">
    <property type="entry name" value="Bet v1-like"/>
    <property type="match status" value="1"/>
</dbReference>
<dbReference type="PANTHER" id="PTHR19308">
    <property type="entry name" value="PHOSPHATIDYLCHOLINE TRANSFER PROTEIN"/>
    <property type="match status" value="1"/>
</dbReference>
<keyword evidence="5" id="KW-1185">Reference proteome</keyword>
<feature type="transmembrane region" description="Helical" evidence="2">
    <location>
        <begin position="27"/>
        <end position="45"/>
    </location>
</feature>
<organism evidence="4 5">
    <name type="scientific">Platanthera zijinensis</name>
    <dbReference type="NCBI Taxonomy" id="2320716"/>
    <lineage>
        <taxon>Eukaryota</taxon>
        <taxon>Viridiplantae</taxon>
        <taxon>Streptophyta</taxon>
        <taxon>Embryophyta</taxon>
        <taxon>Tracheophyta</taxon>
        <taxon>Spermatophyta</taxon>
        <taxon>Magnoliopsida</taxon>
        <taxon>Liliopsida</taxon>
        <taxon>Asparagales</taxon>
        <taxon>Orchidaceae</taxon>
        <taxon>Orchidoideae</taxon>
        <taxon>Orchideae</taxon>
        <taxon>Orchidinae</taxon>
        <taxon>Platanthera</taxon>
    </lineage>
</organism>
<accession>A0AAP0BXN5</accession>
<dbReference type="AlphaFoldDB" id="A0AAP0BXN5"/>
<dbReference type="EMBL" id="JBBWWQ010000002">
    <property type="protein sequence ID" value="KAK8954156.1"/>
    <property type="molecule type" value="Genomic_DNA"/>
</dbReference>
<keyword evidence="2" id="KW-0472">Membrane</keyword>
<gene>
    <name evidence="4" type="ORF">KSP39_PZI001726</name>
</gene>
<sequence length="415" mass="46249">MAKSSFFQSNLRGIAFDSSEYWREDGGGGWATAAVVLLILFWQLLRAFRKRLAATPTPVVLSAKAAPASLPIDATSTRISSIVTDADLKDLITNLDCKNNEREKWEEVIAKKNDRLTYHAKCCRPKDAPLKYLSVTIFDKCSTELLRNFYMDSQYRKNWDKTLLDFEQLQVNETSGTEVGRMVKKIPLLTPREYIMAWRVWEGKDKTFYCFTKDCEHPLAPRQKKFVRVGFLRSGWRIRKGTVPGTNACEIAMIHQEDAGLNVEMARLAFSKGIWSYMCKMYDALQEYSTCSHTSSPSPSVASMNKLIRKVPAFIESDVGTTDASTNEITSAGEFDSPAAGNLPSGVKLKISSKWITNGLLLIGGIACLSRARSTLGAQIAVACIAKKLFKRGSSTSEQSESVRVRSSDKAVKVK</sequence>
<dbReference type="InterPro" id="IPR023393">
    <property type="entry name" value="START-like_dom_sf"/>
</dbReference>
<dbReference type="InterPro" id="IPR002913">
    <property type="entry name" value="START_lipid-bd_dom"/>
</dbReference>
<proteinExistence type="predicted"/>
<name>A0AAP0BXN5_9ASPA</name>
<dbReference type="CDD" id="cd08870">
    <property type="entry name" value="START_STARD2_7-like"/>
    <property type="match status" value="1"/>
</dbReference>
<dbReference type="PROSITE" id="PS50848">
    <property type="entry name" value="START"/>
    <property type="match status" value="1"/>
</dbReference>
<dbReference type="PANTHER" id="PTHR19308:SF13">
    <property type="entry name" value="OS02G0468400 PROTEIN"/>
    <property type="match status" value="1"/>
</dbReference>
<dbReference type="InterPro" id="IPR051213">
    <property type="entry name" value="START_lipid_transfer"/>
</dbReference>
<dbReference type="GO" id="GO:0008289">
    <property type="term" value="F:lipid binding"/>
    <property type="evidence" value="ECO:0007669"/>
    <property type="project" value="InterPro"/>
</dbReference>
<feature type="coiled-coil region" evidence="1">
    <location>
        <begin position="88"/>
        <end position="115"/>
    </location>
</feature>
<dbReference type="Proteomes" id="UP001418222">
    <property type="component" value="Unassembled WGS sequence"/>
</dbReference>
<feature type="domain" description="START" evidence="3">
    <location>
        <begin position="101"/>
        <end position="290"/>
    </location>
</feature>
<evidence type="ECO:0000313" key="5">
    <source>
        <dbReference type="Proteomes" id="UP001418222"/>
    </source>
</evidence>
<evidence type="ECO:0000259" key="3">
    <source>
        <dbReference type="PROSITE" id="PS50848"/>
    </source>
</evidence>
<reference evidence="4 5" key="1">
    <citation type="journal article" date="2022" name="Nat. Plants">
        <title>Genomes of leafy and leafless Platanthera orchids illuminate the evolution of mycoheterotrophy.</title>
        <authorList>
            <person name="Li M.H."/>
            <person name="Liu K.W."/>
            <person name="Li Z."/>
            <person name="Lu H.C."/>
            <person name="Ye Q.L."/>
            <person name="Zhang D."/>
            <person name="Wang J.Y."/>
            <person name="Li Y.F."/>
            <person name="Zhong Z.M."/>
            <person name="Liu X."/>
            <person name="Yu X."/>
            <person name="Liu D.K."/>
            <person name="Tu X.D."/>
            <person name="Liu B."/>
            <person name="Hao Y."/>
            <person name="Liao X.Y."/>
            <person name="Jiang Y.T."/>
            <person name="Sun W.H."/>
            <person name="Chen J."/>
            <person name="Chen Y.Q."/>
            <person name="Ai Y."/>
            <person name="Zhai J.W."/>
            <person name="Wu S.S."/>
            <person name="Zhou Z."/>
            <person name="Hsiao Y.Y."/>
            <person name="Wu W.L."/>
            <person name="Chen Y.Y."/>
            <person name="Lin Y.F."/>
            <person name="Hsu J.L."/>
            <person name="Li C.Y."/>
            <person name="Wang Z.W."/>
            <person name="Zhao X."/>
            <person name="Zhong W.Y."/>
            <person name="Ma X.K."/>
            <person name="Ma L."/>
            <person name="Huang J."/>
            <person name="Chen G.Z."/>
            <person name="Huang M.Z."/>
            <person name="Huang L."/>
            <person name="Peng D.H."/>
            <person name="Luo Y.B."/>
            <person name="Zou S.Q."/>
            <person name="Chen S.P."/>
            <person name="Lan S."/>
            <person name="Tsai W.C."/>
            <person name="Van de Peer Y."/>
            <person name="Liu Z.J."/>
        </authorList>
    </citation>
    <scope>NUCLEOTIDE SEQUENCE [LARGE SCALE GENOMIC DNA]</scope>
    <source>
        <strain evidence="4">Lor287</strain>
    </source>
</reference>
<evidence type="ECO:0000313" key="4">
    <source>
        <dbReference type="EMBL" id="KAK8954156.1"/>
    </source>
</evidence>
<dbReference type="GO" id="GO:0005737">
    <property type="term" value="C:cytoplasm"/>
    <property type="evidence" value="ECO:0007669"/>
    <property type="project" value="UniProtKB-ARBA"/>
</dbReference>
<keyword evidence="2" id="KW-0812">Transmembrane</keyword>
<protein>
    <recommendedName>
        <fullName evidence="3">START domain-containing protein</fullName>
    </recommendedName>
</protein>